<dbReference type="NCBIfam" id="NF040581">
    <property type="entry name" value="cas_Crn1"/>
    <property type="match status" value="1"/>
</dbReference>
<dbReference type="EMBL" id="ASRH01000014">
    <property type="protein sequence ID" value="EWG06582.1"/>
    <property type="molecule type" value="Genomic_DNA"/>
</dbReference>
<dbReference type="PATRIC" id="fig|1326980.6.peg.1771"/>
<evidence type="ECO:0000313" key="2">
    <source>
        <dbReference type="Proteomes" id="UP000054284"/>
    </source>
</evidence>
<reference evidence="1 2" key="1">
    <citation type="journal article" date="2014" name="Genome Announc.">
        <title>Draft Genome Sequence of the Sulfolobales Archaeon AZ1, Obtained through Metagenomic Analysis of a Mexican Hot Spring.</title>
        <authorList>
            <person name="Servin-Garciduenas L.E."/>
            <person name="Martinez-Romero E."/>
        </authorList>
    </citation>
    <scope>NUCLEOTIDE SEQUENCE [LARGE SCALE GENOMIC DNA]</scope>
    <source>
        <strain evidence="1">AZ1-illumnia</strain>
    </source>
</reference>
<accession>W7KVB1</accession>
<dbReference type="AlphaFoldDB" id="W7KVB1"/>
<name>W7KVB1_9CREN</name>
<evidence type="ECO:0000313" key="1">
    <source>
        <dbReference type="EMBL" id="EWG06582.1"/>
    </source>
</evidence>
<comment type="caution">
    <text evidence="1">The sequence shown here is derived from an EMBL/GenBank/DDBJ whole genome shotgun (WGS) entry which is preliminary data.</text>
</comment>
<keyword evidence="2" id="KW-1185">Reference proteome</keyword>
<sequence length="196" mass="21574">MFFYLFMTKLVCTLGTSPGGIFETYKNLRGGNYEVDKTIANATPIEINEVYVIRTSDKAVEFAWKLVKAIFACCREKGDEVTIADIPIPIQDITSPNDFKKFKNAILPKISVGDYVDFTGGRKAMSVAAALSAREVGAHVVTTIIPQGEYSGISKIIEELKGKEDLVERAGNGDCESIRDTICKLISNEAKTIMLY</sequence>
<proteinExistence type="predicted"/>
<protein>
    <recommendedName>
        <fullName evidence="3">CRISPR-associated protein</fullName>
    </recommendedName>
</protein>
<organism evidence="1 2">
    <name type="scientific">Candidatus Aramenus sulfurataquae</name>
    <dbReference type="NCBI Taxonomy" id="1326980"/>
    <lineage>
        <taxon>Archaea</taxon>
        <taxon>Thermoproteota</taxon>
        <taxon>Thermoprotei</taxon>
        <taxon>Sulfolobales</taxon>
        <taxon>Sulfolobaceae</taxon>
        <taxon>Candidatus Aramenus</taxon>
    </lineage>
</organism>
<dbReference type="Proteomes" id="UP000054284">
    <property type="component" value="Unassembled WGS sequence"/>
</dbReference>
<evidence type="ECO:0008006" key="3">
    <source>
        <dbReference type="Google" id="ProtNLM"/>
    </source>
</evidence>
<gene>
    <name evidence="1" type="ORF">ASUL_08879</name>
</gene>